<proteinExistence type="predicted"/>
<reference evidence="2" key="1">
    <citation type="journal article" date="2023" name="Nat. Plants">
        <title>Single-cell RNA sequencing provides a high-resolution roadmap for understanding the multicellular compartmentation of specialized metabolism.</title>
        <authorList>
            <person name="Sun S."/>
            <person name="Shen X."/>
            <person name="Li Y."/>
            <person name="Li Y."/>
            <person name="Wang S."/>
            <person name="Li R."/>
            <person name="Zhang H."/>
            <person name="Shen G."/>
            <person name="Guo B."/>
            <person name="Wei J."/>
            <person name="Xu J."/>
            <person name="St-Pierre B."/>
            <person name="Chen S."/>
            <person name="Sun C."/>
        </authorList>
    </citation>
    <scope>NUCLEOTIDE SEQUENCE [LARGE SCALE GENOMIC DNA]</scope>
</reference>
<accession>A0ACB9ZXF1</accession>
<name>A0ACB9ZXF1_CATRO</name>
<organism evidence="1 2">
    <name type="scientific">Catharanthus roseus</name>
    <name type="common">Madagascar periwinkle</name>
    <name type="synonym">Vinca rosea</name>
    <dbReference type="NCBI Taxonomy" id="4058"/>
    <lineage>
        <taxon>Eukaryota</taxon>
        <taxon>Viridiplantae</taxon>
        <taxon>Streptophyta</taxon>
        <taxon>Embryophyta</taxon>
        <taxon>Tracheophyta</taxon>
        <taxon>Spermatophyta</taxon>
        <taxon>Magnoliopsida</taxon>
        <taxon>eudicotyledons</taxon>
        <taxon>Gunneridae</taxon>
        <taxon>Pentapetalae</taxon>
        <taxon>asterids</taxon>
        <taxon>lamiids</taxon>
        <taxon>Gentianales</taxon>
        <taxon>Apocynaceae</taxon>
        <taxon>Rauvolfioideae</taxon>
        <taxon>Vinceae</taxon>
        <taxon>Catharanthinae</taxon>
        <taxon>Catharanthus</taxon>
    </lineage>
</organism>
<dbReference type="Proteomes" id="UP001060085">
    <property type="component" value="Linkage Group LG07"/>
</dbReference>
<sequence length="242" mass="27306">MKENENILKRSKNDENRAYDINGESLSPELVPDIKKKICRQNLTADGRAQPTVGGRGYSAIKAGIFCNLIIGDQELEIQVQEINFNLGNWKDNSVWDNDHGFNSTPKEKRHFPLRVSEEGDYVVLIRAPKEKKGELVPFDPEPERMLRGDCRALQFETAGTSAIVPVDKTEDEPPVLPINNPLFLPLSPAQIMEPIAERTMLIDALLEGLQTTRPLNGHMICRVNCHELLYFGREKIESEDG</sequence>
<evidence type="ECO:0000313" key="1">
    <source>
        <dbReference type="EMBL" id="KAI5653199.1"/>
    </source>
</evidence>
<comment type="caution">
    <text evidence="1">The sequence shown here is derived from an EMBL/GenBank/DDBJ whole genome shotgun (WGS) entry which is preliminary data.</text>
</comment>
<dbReference type="EMBL" id="CM044707">
    <property type="protein sequence ID" value="KAI5653199.1"/>
    <property type="molecule type" value="Genomic_DNA"/>
</dbReference>
<evidence type="ECO:0000313" key="2">
    <source>
        <dbReference type="Proteomes" id="UP001060085"/>
    </source>
</evidence>
<gene>
    <name evidence="1" type="ORF">M9H77_30386</name>
</gene>
<keyword evidence="2" id="KW-1185">Reference proteome</keyword>
<protein>
    <submittedName>
        <fullName evidence="1">Uncharacterized protein</fullName>
    </submittedName>
</protein>